<keyword evidence="2" id="KW-0285">Flavoprotein</keyword>
<evidence type="ECO:0000259" key="5">
    <source>
        <dbReference type="Pfam" id="PF07992"/>
    </source>
</evidence>
<keyword evidence="4" id="KW-0560">Oxidoreductase</keyword>
<evidence type="ECO:0000256" key="3">
    <source>
        <dbReference type="ARBA" id="ARBA00022827"/>
    </source>
</evidence>
<dbReference type="InterPro" id="IPR028202">
    <property type="entry name" value="Reductase_C"/>
</dbReference>
<reference evidence="7 8" key="1">
    <citation type="submission" date="2021-06" db="EMBL/GenBank/DDBJ databases">
        <authorList>
            <person name="Jeong J.W."/>
        </authorList>
    </citation>
    <scope>NUCLEOTIDE SEQUENCE [LARGE SCALE GENOMIC DNA]</scope>
    <source>
        <strain evidence="7 8">MMS21-TAE1-1</strain>
    </source>
</reference>
<evidence type="ECO:0000313" key="8">
    <source>
        <dbReference type="Proteomes" id="UP000824166"/>
    </source>
</evidence>
<accession>A0ABS6IBP4</accession>
<keyword evidence="8" id="KW-1185">Reference proteome</keyword>
<gene>
    <name evidence="7" type="ORF">KSW38_19550</name>
</gene>
<evidence type="ECO:0000259" key="6">
    <source>
        <dbReference type="Pfam" id="PF14759"/>
    </source>
</evidence>
<dbReference type="PANTHER" id="PTHR43557">
    <property type="entry name" value="APOPTOSIS-INDUCING FACTOR 1"/>
    <property type="match status" value="1"/>
</dbReference>
<dbReference type="PANTHER" id="PTHR43557:SF2">
    <property type="entry name" value="RIESKE DOMAIN-CONTAINING PROTEIN-RELATED"/>
    <property type="match status" value="1"/>
</dbReference>
<organism evidence="7 8">
    <name type="scientific">Paenarthrobacter aromaticivorans</name>
    <dbReference type="NCBI Taxonomy" id="2849150"/>
    <lineage>
        <taxon>Bacteria</taxon>
        <taxon>Bacillati</taxon>
        <taxon>Actinomycetota</taxon>
        <taxon>Actinomycetes</taxon>
        <taxon>Micrococcales</taxon>
        <taxon>Micrococcaceae</taxon>
        <taxon>Paenarthrobacter</taxon>
    </lineage>
</organism>
<dbReference type="InterPro" id="IPR050446">
    <property type="entry name" value="FAD-oxidoreductase/Apoptosis"/>
</dbReference>
<comment type="caution">
    <text evidence="7">The sequence shown here is derived from an EMBL/GenBank/DDBJ whole genome shotgun (WGS) entry which is preliminary data.</text>
</comment>
<evidence type="ECO:0000256" key="2">
    <source>
        <dbReference type="ARBA" id="ARBA00022630"/>
    </source>
</evidence>
<feature type="domain" description="FAD/NAD(P)-binding" evidence="5">
    <location>
        <begin position="4"/>
        <end position="297"/>
    </location>
</feature>
<evidence type="ECO:0000256" key="1">
    <source>
        <dbReference type="ARBA" id="ARBA00001974"/>
    </source>
</evidence>
<proteinExistence type="predicted"/>
<dbReference type="InterPro" id="IPR023753">
    <property type="entry name" value="FAD/NAD-binding_dom"/>
</dbReference>
<feature type="domain" description="Reductase C-terminal" evidence="6">
    <location>
        <begin position="322"/>
        <end position="385"/>
    </location>
</feature>
<keyword evidence="3" id="KW-0274">FAD</keyword>
<dbReference type="Proteomes" id="UP000824166">
    <property type="component" value="Unassembled WGS sequence"/>
</dbReference>
<dbReference type="Pfam" id="PF07992">
    <property type="entry name" value="Pyr_redox_2"/>
    <property type="match status" value="1"/>
</dbReference>
<name>A0ABS6IBP4_9MICC</name>
<dbReference type="Pfam" id="PF14759">
    <property type="entry name" value="Reductase_C"/>
    <property type="match status" value="1"/>
</dbReference>
<protein>
    <submittedName>
        <fullName evidence="7">FAD-dependent oxidoreductase</fullName>
    </submittedName>
</protein>
<evidence type="ECO:0000313" key="7">
    <source>
        <dbReference type="EMBL" id="MBU8868494.1"/>
    </source>
</evidence>
<evidence type="ECO:0000256" key="4">
    <source>
        <dbReference type="ARBA" id="ARBA00023002"/>
    </source>
</evidence>
<dbReference type="RefSeq" id="WP_216926617.1">
    <property type="nucleotide sequence ID" value="NZ_JAHOPC010000015.1"/>
</dbReference>
<dbReference type="EMBL" id="JAHOPC010000015">
    <property type="protein sequence ID" value="MBU8868494.1"/>
    <property type="molecule type" value="Genomic_DNA"/>
</dbReference>
<sequence>MKYFDVLIVGGGHASAEMAANIRRLGSSVSIGIVSDEPSLPYERPPLSKAFLSGTVQSDQILLREELYWERNNVSVITAERVSAVDTESKVVQCLTGLRLGYGSLVWAAGGRARVLPVPGSEAEGVHYVRTLEGVNNLRDALQTVNDVVIIGAGYIGMETGAVLKSALKVPNVTIVESFSRVLARVTSEPVSSYLQDLHTRNGVRLLLDAGVECLTEQDGKVSGVRLSSGVTLPADVVIVGIGITPNVEELAAGGAECSNGVDTDFEGRTNLPDVWALGDCANTIVNGSRLRLESAPNVTSRAKIVAAALLGAPLPAAEPAWFWSDQFDVRIKTVGVFTGYDKLDLVGDPATGSFSVHYYLQDALIAVDTVNDSKGFAAARKLLRPSTAQKTLTA</sequence>
<comment type="cofactor">
    <cofactor evidence="1">
        <name>FAD</name>
        <dbReference type="ChEBI" id="CHEBI:57692"/>
    </cofactor>
</comment>